<proteinExistence type="predicted"/>
<feature type="compositionally biased region" description="Polar residues" evidence="2">
    <location>
        <begin position="208"/>
        <end position="219"/>
    </location>
</feature>
<feature type="compositionally biased region" description="Low complexity" evidence="2">
    <location>
        <begin position="180"/>
        <end position="196"/>
    </location>
</feature>
<organism evidence="3 4">
    <name type="scientific">Ambispora gerdemannii</name>
    <dbReference type="NCBI Taxonomy" id="144530"/>
    <lineage>
        <taxon>Eukaryota</taxon>
        <taxon>Fungi</taxon>
        <taxon>Fungi incertae sedis</taxon>
        <taxon>Mucoromycota</taxon>
        <taxon>Glomeromycotina</taxon>
        <taxon>Glomeromycetes</taxon>
        <taxon>Archaeosporales</taxon>
        <taxon>Ambisporaceae</taxon>
        <taxon>Ambispora</taxon>
    </lineage>
</organism>
<gene>
    <name evidence="3" type="ORF">AGERDE_LOCUS10855</name>
</gene>
<evidence type="ECO:0000256" key="1">
    <source>
        <dbReference type="SAM" id="Coils"/>
    </source>
</evidence>
<dbReference type="OrthoDB" id="2439285at2759"/>
<dbReference type="EMBL" id="CAJVPL010003774">
    <property type="protein sequence ID" value="CAG8638252.1"/>
    <property type="molecule type" value="Genomic_DNA"/>
</dbReference>
<keyword evidence="4" id="KW-1185">Reference proteome</keyword>
<keyword evidence="1" id="KW-0175">Coiled coil</keyword>
<feature type="region of interest" description="Disordered" evidence="2">
    <location>
        <begin position="158"/>
        <end position="222"/>
    </location>
</feature>
<name>A0A9N9GY61_9GLOM</name>
<feature type="compositionally biased region" description="Polar residues" evidence="2">
    <location>
        <begin position="168"/>
        <end position="179"/>
    </location>
</feature>
<reference evidence="3" key="1">
    <citation type="submission" date="2021-06" db="EMBL/GenBank/DDBJ databases">
        <authorList>
            <person name="Kallberg Y."/>
            <person name="Tangrot J."/>
            <person name="Rosling A."/>
        </authorList>
    </citation>
    <scope>NUCLEOTIDE SEQUENCE</scope>
    <source>
        <strain evidence="3">MT106</strain>
    </source>
</reference>
<evidence type="ECO:0000313" key="4">
    <source>
        <dbReference type="Proteomes" id="UP000789831"/>
    </source>
</evidence>
<comment type="caution">
    <text evidence="3">The sequence shown here is derived from an EMBL/GenBank/DDBJ whole genome shotgun (WGS) entry which is preliminary data.</text>
</comment>
<accession>A0A9N9GY61</accession>
<evidence type="ECO:0000313" key="3">
    <source>
        <dbReference type="EMBL" id="CAG8638252.1"/>
    </source>
</evidence>
<dbReference type="Proteomes" id="UP000789831">
    <property type="component" value="Unassembled WGS sequence"/>
</dbReference>
<evidence type="ECO:0000256" key="2">
    <source>
        <dbReference type="SAM" id="MobiDB-lite"/>
    </source>
</evidence>
<protein>
    <submittedName>
        <fullName evidence="3">4630_t:CDS:1</fullName>
    </submittedName>
</protein>
<feature type="non-terminal residue" evidence="3">
    <location>
        <position position="1"/>
    </location>
</feature>
<feature type="coiled-coil region" evidence="1">
    <location>
        <begin position="1"/>
        <end position="60"/>
    </location>
</feature>
<sequence length="361" mass="40787">MASAQSTVDSLKELNSRLIAEIDKLRKENANIKSENIKLKQDKEESDEEKTDLIAKLERNVSLIKGLSLQDKGTECYQTVANVSQVPITVSPEINSNHTPKQMVSRNEDALASDISDNASKSDLHRPICVESKTSEDKKVDEFLSSVNKKRISNEIRERKRKEKLQDQESFSTPENTANISHKQSIKSQISTSHSKNVSISEAEKMPSNHNEGSNTTDARLSPEIRDISSKIPYNQKVEQGLIHELFEFIRGTDFMSLQNLKKTPLKSIFIKQISDIPVDIDLPPGSMRKYHSSSEFQKLISMKNSSQAHDQLKSDIKTKVCEETLLETEIKAEVSILQVNTSSHLVIVFGKNNHVNFRRK</sequence>
<dbReference type="AlphaFoldDB" id="A0A9N9GY61"/>